<dbReference type="InterPro" id="IPR015943">
    <property type="entry name" value="WD40/YVTN_repeat-like_dom_sf"/>
</dbReference>
<reference evidence="1 2" key="1">
    <citation type="submission" date="2018-01" db="EMBL/GenBank/DDBJ databases">
        <title>A novel member of the phylum Bacteroidetes isolated from glacier ice.</title>
        <authorList>
            <person name="Liu Q."/>
            <person name="Xin Y.-H."/>
        </authorList>
    </citation>
    <scope>NUCLEOTIDE SEQUENCE [LARGE SCALE GENOMIC DNA]</scope>
    <source>
        <strain evidence="1 2">RB1R16</strain>
    </source>
</reference>
<dbReference type="AlphaFoldDB" id="A0A2S7SZ61"/>
<evidence type="ECO:0000313" key="1">
    <source>
        <dbReference type="EMBL" id="PQJ12243.1"/>
    </source>
</evidence>
<proteinExistence type="predicted"/>
<evidence type="ECO:0008006" key="3">
    <source>
        <dbReference type="Google" id="ProtNLM"/>
    </source>
</evidence>
<name>A0A2S7SZ61_9BACT</name>
<sequence>MAGNRGGGVSRFDGNCFVNYTTINGLTNNIVVSVAEDKNGYLWFGTNEGLTVLKGFKKDGPADSAKQGNSQLLTADNEVSNTGIAEHYAPVFEKYNFRNGYPIRDVNTNSMYIDSTGVVWAGTADRLITFDYSKLNKNIELPHVVLNAVKIGGEKVC</sequence>
<dbReference type="InterPro" id="IPR011110">
    <property type="entry name" value="Reg_prop"/>
</dbReference>
<dbReference type="EMBL" id="PPSL01000001">
    <property type="protein sequence ID" value="PQJ12243.1"/>
    <property type="molecule type" value="Genomic_DNA"/>
</dbReference>
<dbReference type="Proteomes" id="UP000239872">
    <property type="component" value="Unassembled WGS sequence"/>
</dbReference>
<keyword evidence="2" id="KW-1185">Reference proteome</keyword>
<dbReference type="Gene3D" id="2.130.10.10">
    <property type="entry name" value="YVTN repeat-like/Quinoprotein amine dehydrogenase"/>
    <property type="match status" value="1"/>
</dbReference>
<comment type="caution">
    <text evidence="1">The sequence shown here is derived from an EMBL/GenBank/DDBJ whole genome shotgun (WGS) entry which is preliminary data.</text>
</comment>
<gene>
    <name evidence="1" type="ORF">CJD36_000340</name>
</gene>
<dbReference type="OrthoDB" id="9778366at2"/>
<accession>A0A2S7SZ61</accession>
<protein>
    <recommendedName>
        <fullName evidence="3">Histidine kinase</fullName>
    </recommendedName>
</protein>
<organism evidence="1 2">
    <name type="scientific">Flavipsychrobacter stenotrophus</name>
    <dbReference type="NCBI Taxonomy" id="2077091"/>
    <lineage>
        <taxon>Bacteria</taxon>
        <taxon>Pseudomonadati</taxon>
        <taxon>Bacteroidota</taxon>
        <taxon>Chitinophagia</taxon>
        <taxon>Chitinophagales</taxon>
        <taxon>Chitinophagaceae</taxon>
        <taxon>Flavipsychrobacter</taxon>
    </lineage>
</organism>
<evidence type="ECO:0000313" key="2">
    <source>
        <dbReference type="Proteomes" id="UP000239872"/>
    </source>
</evidence>
<dbReference type="RefSeq" id="WP_105037127.1">
    <property type="nucleotide sequence ID" value="NZ_PPSL01000001.1"/>
</dbReference>
<dbReference type="Pfam" id="PF07494">
    <property type="entry name" value="Reg_prop"/>
    <property type="match status" value="1"/>
</dbReference>